<dbReference type="SMART" id="SM01131">
    <property type="entry name" value="DHHA2"/>
    <property type="match status" value="1"/>
</dbReference>
<accession>A0A833YLY5</accession>
<sequence>MSGEKQPECSYVLFFLFSPHRLHAHRSDADLEEAVAEVLDHRPIEQKRCPPCHVSVELVGSCTTLVTERILQGAPEILDRQTAALLHGTIILDCVNMDLQIGKATLKDKTYVEKLEALFPDLPERNDIFDSLQKAKFDVSGLTTEQMLRKDQKTIFKQGIRVAVSAIYMDLEAFLQRPSLIADLRAFCQTHIYDVLVAMTIFFNTHNEPVRQLAIYCPHAALRMTVSLRPRFTLRALQSSACTCCPLLGSHSYTEVP</sequence>
<protein>
    <submittedName>
        <fullName evidence="3">Prune exopolyphosphatase 1</fullName>
    </submittedName>
</protein>
<evidence type="ECO:0000313" key="3">
    <source>
        <dbReference type="EMBL" id="KAF6075590.1"/>
    </source>
</evidence>
<dbReference type="PANTHER" id="PTHR12112">
    <property type="entry name" value="BNIP - RELATED"/>
    <property type="match status" value="1"/>
</dbReference>
<dbReference type="Gene3D" id="3.90.1640.10">
    <property type="entry name" value="inorganic pyrophosphatase (n-terminal core)"/>
    <property type="match status" value="1"/>
</dbReference>
<dbReference type="Proteomes" id="UP000664940">
    <property type="component" value="Unassembled WGS sequence"/>
</dbReference>
<evidence type="ECO:0000313" key="4">
    <source>
        <dbReference type="Proteomes" id="UP000664940"/>
    </source>
</evidence>
<organism evidence="3 4">
    <name type="scientific">Phyllostomus discolor</name>
    <name type="common">pale spear-nosed bat</name>
    <dbReference type="NCBI Taxonomy" id="89673"/>
    <lineage>
        <taxon>Eukaryota</taxon>
        <taxon>Metazoa</taxon>
        <taxon>Chordata</taxon>
        <taxon>Craniata</taxon>
        <taxon>Vertebrata</taxon>
        <taxon>Euteleostomi</taxon>
        <taxon>Mammalia</taxon>
        <taxon>Eutheria</taxon>
        <taxon>Laurasiatheria</taxon>
        <taxon>Chiroptera</taxon>
        <taxon>Yangochiroptera</taxon>
        <taxon>Phyllostomidae</taxon>
        <taxon>Phyllostominae</taxon>
        <taxon>Phyllostomus</taxon>
    </lineage>
</organism>
<dbReference type="GO" id="GO:0004309">
    <property type="term" value="F:exopolyphosphatase activity"/>
    <property type="evidence" value="ECO:0007669"/>
    <property type="project" value="TreeGrafter"/>
</dbReference>
<dbReference type="InterPro" id="IPR038222">
    <property type="entry name" value="DHHA2_dom_sf"/>
</dbReference>
<dbReference type="SUPFAM" id="SSF64182">
    <property type="entry name" value="DHH phosphoesterases"/>
    <property type="match status" value="1"/>
</dbReference>
<comment type="caution">
    <text evidence="3">The sequence shown here is derived from an EMBL/GenBank/DDBJ whole genome shotgun (WGS) entry which is preliminary data.</text>
</comment>
<dbReference type="PANTHER" id="PTHR12112:SF47">
    <property type="entry name" value="EXOPOLYPHOSPHATASE PRUNE1"/>
    <property type="match status" value="1"/>
</dbReference>
<dbReference type="GO" id="GO:0005737">
    <property type="term" value="C:cytoplasm"/>
    <property type="evidence" value="ECO:0007669"/>
    <property type="project" value="InterPro"/>
</dbReference>
<reference evidence="3 4" key="1">
    <citation type="journal article" date="2020" name="Nature">
        <title>Six reference-quality genomes reveal evolution of bat adaptations.</title>
        <authorList>
            <person name="Jebb D."/>
            <person name="Huang Z."/>
            <person name="Pippel M."/>
            <person name="Hughes G.M."/>
            <person name="Lavrichenko K."/>
            <person name="Devanna P."/>
            <person name="Winkler S."/>
            <person name="Jermiin L.S."/>
            <person name="Skirmuntt E.C."/>
            <person name="Katzourakis A."/>
            <person name="Burkitt-Gray L."/>
            <person name="Ray D.A."/>
            <person name="Sullivan K.A.M."/>
            <person name="Roscito J.G."/>
            <person name="Kirilenko B.M."/>
            <person name="Davalos L.M."/>
            <person name="Corthals A.P."/>
            <person name="Power M.L."/>
            <person name="Jones G."/>
            <person name="Ransome R.D."/>
            <person name="Dechmann D.K.N."/>
            <person name="Locatelli A.G."/>
            <person name="Puechmaille S.J."/>
            <person name="Fedrigo O."/>
            <person name="Jarvis E.D."/>
            <person name="Hiller M."/>
            <person name="Vernes S.C."/>
            <person name="Myers E.W."/>
            <person name="Teeling E.C."/>
        </authorList>
    </citation>
    <scope>NUCLEOTIDE SEQUENCE [LARGE SCALE GENOMIC DNA]</scope>
    <source>
        <strain evidence="3">Bat1K_MPI-CBG_1</strain>
    </source>
</reference>
<proteinExistence type="inferred from homology"/>
<feature type="domain" description="DHHA2" evidence="2">
    <location>
        <begin position="129"/>
        <end position="232"/>
    </location>
</feature>
<name>A0A833YLY5_9CHIR</name>
<dbReference type="AlphaFoldDB" id="A0A833YLY5"/>
<gene>
    <name evidence="3" type="ORF">HJG60_015685</name>
</gene>
<dbReference type="Gene3D" id="3.10.310.20">
    <property type="entry name" value="DHHA2 domain"/>
    <property type="match status" value="1"/>
</dbReference>
<dbReference type="EMBL" id="JABVXQ010000015">
    <property type="protein sequence ID" value="KAF6075590.1"/>
    <property type="molecule type" value="Genomic_DNA"/>
</dbReference>
<dbReference type="Pfam" id="PF02833">
    <property type="entry name" value="DHHA2"/>
    <property type="match status" value="1"/>
</dbReference>
<comment type="similarity">
    <text evidence="1">Belongs to the PPase class C family. Prune subfamily.</text>
</comment>
<evidence type="ECO:0000259" key="2">
    <source>
        <dbReference type="SMART" id="SM01131"/>
    </source>
</evidence>
<evidence type="ECO:0000256" key="1">
    <source>
        <dbReference type="ARBA" id="ARBA00010331"/>
    </source>
</evidence>
<dbReference type="InterPro" id="IPR004097">
    <property type="entry name" value="DHHA2"/>
</dbReference>
<dbReference type="InterPro" id="IPR038763">
    <property type="entry name" value="DHH_sf"/>
</dbReference>